<evidence type="ECO:0000313" key="1">
    <source>
        <dbReference type="EMBL" id="RNA39240.1"/>
    </source>
</evidence>
<evidence type="ECO:0008006" key="3">
    <source>
        <dbReference type="Google" id="ProtNLM"/>
    </source>
</evidence>
<accession>A0A3M7SUH2</accession>
<dbReference type="EMBL" id="REGN01000772">
    <property type="protein sequence ID" value="RNA39240.1"/>
    <property type="molecule type" value="Genomic_DNA"/>
</dbReference>
<dbReference type="AlphaFoldDB" id="A0A3M7SUH2"/>
<sequence length="116" mass="14032">MSDLETNCMFNTLTRVYHESVSKFIPKLTLSEKNISTRKKPKWFNKNIKRLTNLKYKWFIRTQIDSKNESTKAAYNSVCRLVEKEVKKARKNYEWSIIRNCKNESKRIFSYIINRK</sequence>
<organism evidence="1 2">
    <name type="scientific">Brachionus plicatilis</name>
    <name type="common">Marine rotifer</name>
    <name type="synonym">Brachionus muelleri</name>
    <dbReference type="NCBI Taxonomy" id="10195"/>
    <lineage>
        <taxon>Eukaryota</taxon>
        <taxon>Metazoa</taxon>
        <taxon>Spiralia</taxon>
        <taxon>Gnathifera</taxon>
        <taxon>Rotifera</taxon>
        <taxon>Eurotatoria</taxon>
        <taxon>Monogononta</taxon>
        <taxon>Pseudotrocha</taxon>
        <taxon>Ploima</taxon>
        <taxon>Brachionidae</taxon>
        <taxon>Brachionus</taxon>
    </lineage>
</organism>
<name>A0A3M7SUH2_BRAPC</name>
<evidence type="ECO:0000313" key="2">
    <source>
        <dbReference type="Proteomes" id="UP000276133"/>
    </source>
</evidence>
<comment type="caution">
    <text evidence="1">The sequence shown here is derived from an EMBL/GenBank/DDBJ whole genome shotgun (WGS) entry which is preliminary data.</text>
</comment>
<protein>
    <recommendedName>
        <fullName evidence="3">RNA-directed DNA polymerase from mobile element jockey-like</fullName>
    </recommendedName>
</protein>
<reference evidence="1 2" key="1">
    <citation type="journal article" date="2018" name="Sci. Rep.">
        <title>Genomic signatures of local adaptation to the degree of environmental predictability in rotifers.</title>
        <authorList>
            <person name="Franch-Gras L."/>
            <person name="Hahn C."/>
            <person name="Garcia-Roger E.M."/>
            <person name="Carmona M.J."/>
            <person name="Serra M."/>
            <person name="Gomez A."/>
        </authorList>
    </citation>
    <scope>NUCLEOTIDE SEQUENCE [LARGE SCALE GENOMIC DNA]</scope>
    <source>
        <strain evidence="1">HYR1</strain>
    </source>
</reference>
<dbReference type="Proteomes" id="UP000276133">
    <property type="component" value="Unassembled WGS sequence"/>
</dbReference>
<proteinExistence type="predicted"/>
<gene>
    <name evidence="1" type="ORF">BpHYR1_025621</name>
</gene>
<keyword evidence="2" id="KW-1185">Reference proteome</keyword>